<protein>
    <submittedName>
        <fullName evidence="8">Serine/threonine-protein kinase pkn5</fullName>
        <ecNumber evidence="8">2.7.11.1</ecNumber>
    </submittedName>
</protein>
<organism evidence="8 9">
    <name type="scientific">Tautonia plasticadhaerens</name>
    <dbReference type="NCBI Taxonomy" id="2527974"/>
    <lineage>
        <taxon>Bacteria</taxon>
        <taxon>Pseudomonadati</taxon>
        <taxon>Planctomycetota</taxon>
        <taxon>Planctomycetia</taxon>
        <taxon>Isosphaerales</taxon>
        <taxon>Isosphaeraceae</taxon>
        <taxon>Tautonia</taxon>
    </lineage>
</organism>
<keyword evidence="8" id="KW-0808">Transferase</keyword>
<dbReference type="CDD" id="cd14014">
    <property type="entry name" value="STKc_PknB_like"/>
    <property type="match status" value="1"/>
</dbReference>
<feature type="repeat" description="WD" evidence="3">
    <location>
        <begin position="846"/>
        <end position="887"/>
    </location>
</feature>
<dbReference type="Pfam" id="PF07714">
    <property type="entry name" value="PK_Tyr_Ser-Thr"/>
    <property type="match status" value="1"/>
</dbReference>
<keyword evidence="8" id="KW-0614">Plasmid</keyword>
<dbReference type="InterPro" id="IPR011009">
    <property type="entry name" value="Kinase-like_dom_sf"/>
</dbReference>
<dbReference type="GO" id="GO:0004674">
    <property type="term" value="F:protein serine/threonine kinase activity"/>
    <property type="evidence" value="ECO:0007669"/>
    <property type="project" value="UniProtKB-EC"/>
</dbReference>
<keyword evidence="4" id="KW-0067">ATP-binding</keyword>
<evidence type="ECO:0000256" key="6">
    <source>
        <dbReference type="SAM" id="Phobius"/>
    </source>
</evidence>
<dbReference type="InterPro" id="IPR015943">
    <property type="entry name" value="WD40/YVTN_repeat-like_dom_sf"/>
</dbReference>
<dbReference type="Gene3D" id="2.130.10.10">
    <property type="entry name" value="YVTN repeat-like/Quinoprotein amine dehydrogenase"/>
    <property type="match status" value="4"/>
</dbReference>
<feature type="repeat" description="WD" evidence="3">
    <location>
        <begin position="769"/>
        <end position="803"/>
    </location>
</feature>
<evidence type="ECO:0000256" key="5">
    <source>
        <dbReference type="SAM" id="MobiDB-lite"/>
    </source>
</evidence>
<dbReference type="EC" id="2.7.11.1" evidence="8"/>
<dbReference type="PROSITE" id="PS50082">
    <property type="entry name" value="WD_REPEATS_2"/>
    <property type="match status" value="4"/>
</dbReference>
<evidence type="ECO:0000256" key="3">
    <source>
        <dbReference type="PROSITE-ProRule" id="PRU00221"/>
    </source>
</evidence>
<dbReference type="PROSITE" id="PS00107">
    <property type="entry name" value="PROTEIN_KINASE_ATP"/>
    <property type="match status" value="1"/>
</dbReference>
<dbReference type="PROSITE" id="PS50011">
    <property type="entry name" value="PROTEIN_KINASE_DOM"/>
    <property type="match status" value="1"/>
</dbReference>
<proteinExistence type="predicted"/>
<sequence length="1196" mass="128613">MAMSGSESRSAAVLGLAEEFLDRYRRGERPPLREYIERHPELAAEIREVFPAVALMEKVAIADDSLAGDPTGDAPARAAEAPERLGDYRVLREVGRGGMGVVYEAEQESLGRRVALKVLASPTQADPQQVLRFRREARSAAKLHHTNIVPVFGVGEEAGRQYYVMQFITGLGLDEVLDELKRLRSRGAGAEPAGAGPPTRAGKSAAEVARSLLTGSPDPAGVTATASGAAGRTAASPEAAGGGGGSSSVTLPGEADLSTAAESARRYARSVARIGEQVAEALDYAHAQGTLHRDIKPSNLLLDARGGVWVTDFGLAKAAGDDDLTHTGDLVGTPRYMAPERFAGRCDARADVYALGLTLYELLALRPAFPGADRHDLIRRITQEGPPRLRRLDPAVPRDLATIVHKAIERDPAHRYAAAGSMAEDLRRFLEGRPIRARRVPAPERLARWARRNPWLAGMAAAVLVLLVAIDVVAFALTRRVQAEARRAEETARREVSLRRDVERQKEELLWGNYVNLVNRAYFEVTQNNVARARELLDDCTENLRDFEWHCVRRLCHLAAGTLGEAEQYVMGLAFAPDGSWFVSADGDQFEPGHDDRASLAVCDARSGAVLRSIEVKGSIRRVAVSPDGRRIAYAVGFGNASRPAAGDPTGRVVVCEAETLETRWDAPSPEGTWATDLAIDPEGRWLLVGHAPADYPDDPSPGGASRYDLVTGEATPGFAADVGRGVTAVAIGPDRLTVALAGRGFVEICDATTGERLHVLEPAPDRWVNALAFSPDGTILAAGGFDRTTRLWEVASRRLLAEVPGEGGFIQDLAFSPDGRWLASASESNAVGLIDVASRLRVDEFRGHTAYVLCLAWHPRSDALISGGCDRTILSWDLVTSRPIVKPVSGWVALTGFDPTSPHSRIVTQTPTEAMNDTFTLWDPIDGSPIGPAPIGEPAGPVAGTAEDHVGVAFFDREGRLIASRNGFHAITIREAGTNRVVGRIVGPDDVEIGPATFAHGGRSLITTSKDGTVASWDIATGERHWDTELAGFAHVIPSPDGRRLVASSWEVGRGFLHILDARDGAVIRTLLDRPGELHGIPAFSPDGRRLAVGDWAHERKAIRIFDLETGASTDLEGHTADVYHVAFSPDGRRLASASMDRTVTLWDLGRREPVFALRGHTAGPFNVAFSPDGQLLASTGFDLTVRIWDARPPG</sequence>
<dbReference type="GO" id="GO:0005524">
    <property type="term" value="F:ATP binding"/>
    <property type="evidence" value="ECO:0007669"/>
    <property type="project" value="UniProtKB-UniRule"/>
</dbReference>
<evidence type="ECO:0000313" key="9">
    <source>
        <dbReference type="Proteomes" id="UP000317835"/>
    </source>
</evidence>
<dbReference type="EMBL" id="CP036427">
    <property type="protein sequence ID" value="QDV39126.1"/>
    <property type="molecule type" value="Genomic_DNA"/>
</dbReference>
<feature type="binding site" evidence="4">
    <location>
        <position position="117"/>
    </location>
    <ligand>
        <name>ATP</name>
        <dbReference type="ChEBI" id="CHEBI:30616"/>
    </ligand>
</feature>
<evidence type="ECO:0000256" key="2">
    <source>
        <dbReference type="ARBA" id="ARBA00022737"/>
    </source>
</evidence>
<dbReference type="Pfam" id="PF00400">
    <property type="entry name" value="WD40"/>
    <property type="match status" value="6"/>
</dbReference>
<feature type="repeat" description="WD" evidence="3">
    <location>
        <begin position="1159"/>
        <end position="1196"/>
    </location>
</feature>
<dbReference type="SUPFAM" id="SSF56112">
    <property type="entry name" value="Protein kinase-like (PK-like)"/>
    <property type="match status" value="1"/>
</dbReference>
<dbReference type="InterPro" id="IPR001680">
    <property type="entry name" value="WD40_rpt"/>
</dbReference>
<dbReference type="InterPro" id="IPR017441">
    <property type="entry name" value="Protein_kinase_ATP_BS"/>
</dbReference>
<dbReference type="SMART" id="SM00220">
    <property type="entry name" value="S_TKc"/>
    <property type="match status" value="1"/>
</dbReference>
<feature type="region of interest" description="Disordered" evidence="5">
    <location>
        <begin position="213"/>
        <end position="253"/>
    </location>
</feature>
<keyword evidence="8" id="KW-0418">Kinase</keyword>
<dbReference type="SUPFAM" id="SSF50998">
    <property type="entry name" value="Quinoprotein alcohol dehydrogenase-like"/>
    <property type="match status" value="2"/>
</dbReference>
<dbReference type="PANTHER" id="PTHR19879">
    <property type="entry name" value="TRANSCRIPTION INITIATION FACTOR TFIID"/>
    <property type="match status" value="1"/>
</dbReference>
<keyword evidence="6" id="KW-1133">Transmembrane helix</keyword>
<feature type="compositionally biased region" description="Low complexity" evidence="5">
    <location>
        <begin position="187"/>
        <end position="202"/>
    </location>
</feature>
<dbReference type="PANTHER" id="PTHR19879:SF9">
    <property type="entry name" value="TRANSCRIPTION INITIATION FACTOR TFIID SUBUNIT 5"/>
    <property type="match status" value="1"/>
</dbReference>
<dbReference type="PROSITE" id="PS00678">
    <property type="entry name" value="WD_REPEATS_1"/>
    <property type="match status" value="5"/>
</dbReference>
<keyword evidence="9" id="KW-1185">Reference proteome</keyword>
<dbReference type="Gene3D" id="1.10.510.10">
    <property type="entry name" value="Transferase(Phosphotransferase) domain 1"/>
    <property type="match status" value="1"/>
</dbReference>
<feature type="transmembrane region" description="Helical" evidence="6">
    <location>
        <begin position="455"/>
        <end position="477"/>
    </location>
</feature>
<dbReference type="AlphaFoldDB" id="A0A518HEE3"/>
<dbReference type="InterPro" id="IPR019775">
    <property type="entry name" value="WD40_repeat_CS"/>
</dbReference>
<keyword evidence="6" id="KW-0472">Membrane</keyword>
<evidence type="ECO:0000259" key="7">
    <source>
        <dbReference type="PROSITE" id="PS50011"/>
    </source>
</evidence>
<dbReference type="KEGG" id="tpla:ElP_70900"/>
<evidence type="ECO:0000256" key="4">
    <source>
        <dbReference type="PROSITE-ProRule" id="PRU10141"/>
    </source>
</evidence>
<dbReference type="InterPro" id="IPR000719">
    <property type="entry name" value="Prot_kinase_dom"/>
</dbReference>
<dbReference type="InterPro" id="IPR020472">
    <property type="entry name" value="WD40_PAC1"/>
</dbReference>
<feature type="domain" description="Protein kinase" evidence="7">
    <location>
        <begin position="88"/>
        <end position="430"/>
    </location>
</feature>
<feature type="repeat" description="WD" evidence="3">
    <location>
        <begin position="1117"/>
        <end position="1158"/>
    </location>
</feature>
<dbReference type="PRINTS" id="PR00320">
    <property type="entry name" value="GPROTEINBRPT"/>
</dbReference>
<feature type="region of interest" description="Disordered" evidence="5">
    <location>
        <begin position="187"/>
        <end position="206"/>
    </location>
</feature>
<keyword evidence="1 3" id="KW-0853">WD repeat</keyword>
<geneLocation type="plasmid" evidence="9">
    <name>pelp_1</name>
</geneLocation>
<evidence type="ECO:0000313" key="8">
    <source>
        <dbReference type="EMBL" id="QDV39126.1"/>
    </source>
</evidence>
<dbReference type="InterPro" id="IPR011047">
    <property type="entry name" value="Quinoprotein_ADH-like_sf"/>
</dbReference>
<dbReference type="SMART" id="SM00320">
    <property type="entry name" value="WD40"/>
    <property type="match status" value="8"/>
</dbReference>
<keyword evidence="2" id="KW-0677">Repeat</keyword>
<gene>
    <name evidence="8" type="primary">pkn5_1</name>
    <name evidence="8" type="ORF">ElP_70900</name>
</gene>
<dbReference type="Proteomes" id="UP000317835">
    <property type="component" value="Plasmid pElP_1"/>
</dbReference>
<accession>A0A518HEE3</accession>
<reference evidence="8 9" key="1">
    <citation type="submission" date="2019-02" db="EMBL/GenBank/DDBJ databases">
        <title>Deep-cultivation of Planctomycetes and their phenomic and genomic characterization uncovers novel biology.</title>
        <authorList>
            <person name="Wiegand S."/>
            <person name="Jogler M."/>
            <person name="Boedeker C."/>
            <person name="Pinto D."/>
            <person name="Vollmers J."/>
            <person name="Rivas-Marin E."/>
            <person name="Kohn T."/>
            <person name="Peeters S.H."/>
            <person name="Heuer A."/>
            <person name="Rast P."/>
            <person name="Oberbeckmann S."/>
            <person name="Bunk B."/>
            <person name="Jeske O."/>
            <person name="Meyerdierks A."/>
            <person name="Storesund J.E."/>
            <person name="Kallscheuer N."/>
            <person name="Luecker S."/>
            <person name="Lage O.M."/>
            <person name="Pohl T."/>
            <person name="Merkel B.J."/>
            <person name="Hornburger P."/>
            <person name="Mueller R.-W."/>
            <person name="Bruemmer F."/>
            <person name="Labrenz M."/>
            <person name="Spormann A.M."/>
            <person name="Op den Camp H."/>
            <person name="Overmann J."/>
            <person name="Amann R."/>
            <person name="Jetten M.S.M."/>
            <person name="Mascher T."/>
            <person name="Medema M.H."/>
            <person name="Devos D.P."/>
            <person name="Kaster A.-K."/>
            <person name="Ovreas L."/>
            <person name="Rohde M."/>
            <person name="Galperin M.Y."/>
            <person name="Jogler C."/>
        </authorList>
    </citation>
    <scope>NUCLEOTIDE SEQUENCE [LARGE SCALE GENOMIC DNA]</scope>
    <source>
        <strain evidence="8 9">ElP</strain>
        <plasmid evidence="9">pelp_1</plasmid>
    </source>
</reference>
<feature type="compositionally biased region" description="Low complexity" evidence="5">
    <location>
        <begin position="220"/>
        <end position="239"/>
    </location>
</feature>
<dbReference type="InterPro" id="IPR001245">
    <property type="entry name" value="Ser-Thr/Tyr_kinase_cat_dom"/>
</dbReference>
<dbReference type="PROSITE" id="PS50294">
    <property type="entry name" value="WD_REPEATS_REGION"/>
    <property type="match status" value="4"/>
</dbReference>
<name>A0A518HEE3_9BACT</name>
<dbReference type="CDD" id="cd00200">
    <property type="entry name" value="WD40"/>
    <property type="match status" value="2"/>
</dbReference>
<keyword evidence="6" id="KW-0812">Transmembrane</keyword>
<dbReference type="Gene3D" id="3.30.200.20">
    <property type="entry name" value="Phosphorylase Kinase, domain 1"/>
    <property type="match status" value="1"/>
</dbReference>
<evidence type="ECO:0000256" key="1">
    <source>
        <dbReference type="ARBA" id="ARBA00022574"/>
    </source>
</evidence>
<keyword evidence="4" id="KW-0547">Nucleotide-binding</keyword>